<dbReference type="RefSeq" id="WP_094495689.1">
    <property type="nucleotide sequence ID" value="NZ_NHPA01000048.1"/>
</dbReference>
<evidence type="ECO:0000256" key="2">
    <source>
        <dbReference type="SAM" id="Phobius"/>
    </source>
</evidence>
<accession>A0A256JDK3</accession>
<organism evidence="4 6">
    <name type="scientific">Halorubrum ezzemoulense</name>
    <name type="common">Halorubrum chaoviator</name>
    <dbReference type="NCBI Taxonomy" id="337243"/>
    <lineage>
        <taxon>Archaea</taxon>
        <taxon>Methanobacteriati</taxon>
        <taxon>Methanobacteriota</taxon>
        <taxon>Stenosarchaea group</taxon>
        <taxon>Halobacteria</taxon>
        <taxon>Halobacteriales</taxon>
        <taxon>Haloferacaceae</taxon>
        <taxon>Halorubrum</taxon>
    </lineage>
</organism>
<dbReference type="EMBL" id="NHPD01000071">
    <property type="protein sequence ID" value="OYR71044.1"/>
    <property type="molecule type" value="Genomic_DNA"/>
</dbReference>
<feature type="transmembrane region" description="Helical" evidence="2">
    <location>
        <begin position="127"/>
        <end position="150"/>
    </location>
</feature>
<comment type="caution">
    <text evidence="4">The sequence shown here is derived from an EMBL/GenBank/DDBJ whole genome shotgun (WGS) entry which is preliminary data.</text>
</comment>
<dbReference type="Proteomes" id="UP000216925">
    <property type="component" value="Unassembled WGS sequence"/>
</dbReference>
<feature type="region of interest" description="Disordered" evidence="1">
    <location>
        <begin position="1"/>
        <end position="20"/>
    </location>
</feature>
<evidence type="ECO:0000259" key="3">
    <source>
        <dbReference type="Pfam" id="PF24035"/>
    </source>
</evidence>
<feature type="domain" description="DUF7344" evidence="3">
    <location>
        <begin position="25"/>
        <end position="102"/>
    </location>
</feature>
<dbReference type="Pfam" id="PF24035">
    <property type="entry name" value="DUF7344"/>
    <property type="match status" value="1"/>
</dbReference>
<dbReference type="EMBL" id="NHPA01000048">
    <property type="protein sequence ID" value="OYR66918.1"/>
    <property type="molecule type" value="Genomic_DNA"/>
</dbReference>
<keyword evidence="2" id="KW-0472">Membrane</keyword>
<feature type="transmembrane region" description="Helical" evidence="2">
    <location>
        <begin position="156"/>
        <end position="176"/>
    </location>
</feature>
<sequence length="193" mass="21525">MLPITTPANESDSNGDELSEDDIYGVLSNRRRRFVIHALKRKQRPVDISELSINIAAWESGKEPDELEYEDHRSVYSTLKRTHLPNLEENNIITIDKEENVVHPTPQLEDLDVYVEAVSNKEIPWSLYYVGLAGVAASLLLAVTVEAPIVGALEPVGVGIFTATAFGMSAIVHHIVGRRSRLGNREKPPELYQ</sequence>
<reference evidence="4" key="2">
    <citation type="submission" date="2017-05" db="EMBL/GenBank/DDBJ databases">
        <authorList>
            <person name="Song R."/>
            <person name="Chenine A.L."/>
            <person name="Ruprecht R.M."/>
        </authorList>
    </citation>
    <scope>NUCLEOTIDE SEQUENCE</scope>
    <source>
        <strain evidence="5">Ec15</strain>
        <strain evidence="4">Ga2p</strain>
    </source>
</reference>
<evidence type="ECO:0000313" key="6">
    <source>
        <dbReference type="Proteomes" id="UP000215607"/>
    </source>
</evidence>
<keyword evidence="2" id="KW-0812">Transmembrane</keyword>
<dbReference type="Proteomes" id="UP000215607">
    <property type="component" value="Unassembled WGS sequence"/>
</dbReference>
<evidence type="ECO:0000313" key="7">
    <source>
        <dbReference type="Proteomes" id="UP000216925"/>
    </source>
</evidence>
<keyword evidence="2" id="KW-1133">Transmembrane helix</keyword>
<reference evidence="6 7" key="1">
    <citation type="journal article" date="2014" name="Front. Microbiol.">
        <title>Population and genomic analysis of the genus Halorubrum.</title>
        <authorList>
            <person name="Fullmer M.S."/>
            <person name="Soucy S.M."/>
            <person name="Swithers K.S."/>
            <person name="Makkay A.M."/>
            <person name="Wheeler R."/>
            <person name="Ventosa A."/>
            <person name="Gogarten J.P."/>
            <person name="Papke R.T."/>
        </authorList>
    </citation>
    <scope>NUCLEOTIDE SEQUENCE [LARGE SCALE GENOMIC DNA]</scope>
    <source>
        <strain evidence="5 7">Ec15</strain>
        <strain evidence="4 6">Ga2p</strain>
    </source>
</reference>
<proteinExistence type="predicted"/>
<gene>
    <name evidence="5" type="ORF">DJ76_15595</name>
    <name evidence="4" type="ORF">DJ79_10605</name>
</gene>
<evidence type="ECO:0000256" key="1">
    <source>
        <dbReference type="SAM" id="MobiDB-lite"/>
    </source>
</evidence>
<evidence type="ECO:0000313" key="5">
    <source>
        <dbReference type="EMBL" id="OYR71044.1"/>
    </source>
</evidence>
<dbReference type="AlphaFoldDB" id="A0A256JDK3"/>
<protein>
    <submittedName>
        <fullName evidence="4">Transcriptional regulator</fullName>
    </submittedName>
</protein>
<dbReference type="InterPro" id="IPR055768">
    <property type="entry name" value="DUF7344"/>
</dbReference>
<evidence type="ECO:0000313" key="4">
    <source>
        <dbReference type="EMBL" id="OYR66918.1"/>
    </source>
</evidence>
<feature type="compositionally biased region" description="Polar residues" evidence="1">
    <location>
        <begin position="1"/>
        <end position="12"/>
    </location>
</feature>
<name>A0A256JDK3_HALEZ</name>